<feature type="region of interest" description="Disordered" evidence="1">
    <location>
        <begin position="178"/>
        <end position="219"/>
    </location>
</feature>
<dbReference type="CDD" id="cd20379">
    <property type="entry name" value="Tudor_dTUD-like"/>
    <property type="match status" value="1"/>
</dbReference>
<proteinExistence type="predicted"/>
<evidence type="ECO:0000313" key="3">
    <source>
        <dbReference type="WBParaSite" id="PgE071_g001_t02"/>
    </source>
</evidence>
<keyword evidence="2" id="KW-1185">Reference proteome</keyword>
<dbReference type="Proteomes" id="UP000887569">
    <property type="component" value="Unplaced"/>
</dbReference>
<dbReference type="WBParaSite" id="PgE071_g001_t04">
    <property type="protein sequence ID" value="PgE071_g001_t04"/>
    <property type="gene ID" value="PgE071_g001"/>
</dbReference>
<name>A0A914ZZX6_PARUN</name>
<evidence type="ECO:0000313" key="4">
    <source>
        <dbReference type="WBParaSite" id="PgE071_g001_t04"/>
    </source>
</evidence>
<reference evidence="3 4" key="1">
    <citation type="submission" date="2022-11" db="UniProtKB">
        <authorList>
            <consortium name="WormBaseParasite"/>
        </authorList>
    </citation>
    <scope>IDENTIFICATION</scope>
</reference>
<sequence length="379" mass="42936">MRCSIPQRLLYFEMLPASGHFERRLFHGDDPNWTHLFLLIEDGIRNLAADANVSHQELRQRYVTACIHVSPPNEGSRGKTNEALDVKHRTQHHSLLETAGNLRRECVKGYPTSDSAKNQRPVTGFLRREISPSPQSGVTCATGTQRTNPRLTQFSTRAQLSVPKFYCDIEAALAGELSDSQEDHEGTNNVRNKNANNCRKSRSKNHLRKDATVPSSPEWHPETRIIRYPSLAPLPINVLHKVYVVYLEDQFAWVRLLNGKRPICFHATDESIKDEHPLSLEDIIPSAPCAVFASFKPLDIINDSVIREPIEIKCYARGVVEKIFKDRSKATVRLVDFGFCLTSVDFLDIKPLAIVHDGPPLALRLHIDSLNEVCQYFDL</sequence>
<accession>A0A914ZZX6</accession>
<evidence type="ECO:0000256" key="1">
    <source>
        <dbReference type="SAM" id="MobiDB-lite"/>
    </source>
</evidence>
<organism evidence="2 3">
    <name type="scientific">Parascaris univalens</name>
    <name type="common">Nematode worm</name>
    <dbReference type="NCBI Taxonomy" id="6257"/>
    <lineage>
        <taxon>Eukaryota</taxon>
        <taxon>Metazoa</taxon>
        <taxon>Ecdysozoa</taxon>
        <taxon>Nematoda</taxon>
        <taxon>Chromadorea</taxon>
        <taxon>Rhabditida</taxon>
        <taxon>Spirurina</taxon>
        <taxon>Ascaridomorpha</taxon>
        <taxon>Ascaridoidea</taxon>
        <taxon>Ascarididae</taxon>
        <taxon>Parascaris</taxon>
    </lineage>
</organism>
<feature type="compositionally biased region" description="Low complexity" evidence="1">
    <location>
        <begin position="188"/>
        <end position="197"/>
    </location>
</feature>
<protein>
    <submittedName>
        <fullName evidence="3 4">Tudor domain-containing protein</fullName>
    </submittedName>
</protein>
<dbReference type="WBParaSite" id="PgE071_g001_t02">
    <property type="protein sequence ID" value="PgE071_g001_t02"/>
    <property type="gene ID" value="PgE071_g001"/>
</dbReference>
<dbReference type="AlphaFoldDB" id="A0A914ZZX6"/>
<evidence type="ECO:0000313" key="2">
    <source>
        <dbReference type="Proteomes" id="UP000887569"/>
    </source>
</evidence>